<evidence type="ECO:0000313" key="3">
    <source>
        <dbReference type="Proteomes" id="UP000290288"/>
    </source>
</evidence>
<evidence type="ECO:0000313" key="2">
    <source>
        <dbReference type="EMBL" id="RXW16217.1"/>
    </source>
</evidence>
<feature type="region of interest" description="Disordered" evidence="1">
    <location>
        <begin position="1"/>
        <end position="20"/>
    </location>
</feature>
<evidence type="ECO:0000256" key="1">
    <source>
        <dbReference type="SAM" id="MobiDB-lite"/>
    </source>
</evidence>
<dbReference type="AlphaFoldDB" id="A0A4Q2D9H0"/>
<feature type="compositionally biased region" description="Pro residues" evidence="1">
    <location>
        <begin position="1"/>
        <end position="12"/>
    </location>
</feature>
<gene>
    <name evidence="2" type="ORF">EST38_g9639</name>
</gene>
<reference evidence="2 3" key="1">
    <citation type="submission" date="2019-01" db="EMBL/GenBank/DDBJ databases">
        <title>Draft genome sequence of Psathyrella aberdarensis IHI B618.</title>
        <authorList>
            <person name="Buettner E."/>
            <person name="Kellner H."/>
        </authorList>
    </citation>
    <scope>NUCLEOTIDE SEQUENCE [LARGE SCALE GENOMIC DNA]</scope>
    <source>
        <strain evidence="2 3">IHI B618</strain>
    </source>
</reference>
<sequence>MPAILPPRPTPTTGPSNNLGGTWDMTSLQSFVKATPTVRSFTLFVLPPLVADRPFPVLQPFGIPSGVPSTLSASIVSHFSPANVNPTLMQNGLGLMLSTANGFSALPSLPSLPPPPKASRGANKENAVPGSHAALGSEKFCLPNYKNKKTGRARYAFVWAAVPGNKNLLTSDFNNAWHSLSKEEKEKYEAEAAALKAQPPQQT</sequence>
<organism evidence="2 3">
    <name type="scientific">Candolleomyces aberdarensis</name>
    <dbReference type="NCBI Taxonomy" id="2316362"/>
    <lineage>
        <taxon>Eukaryota</taxon>
        <taxon>Fungi</taxon>
        <taxon>Dikarya</taxon>
        <taxon>Basidiomycota</taxon>
        <taxon>Agaricomycotina</taxon>
        <taxon>Agaricomycetes</taxon>
        <taxon>Agaricomycetidae</taxon>
        <taxon>Agaricales</taxon>
        <taxon>Agaricineae</taxon>
        <taxon>Psathyrellaceae</taxon>
        <taxon>Candolleomyces</taxon>
    </lineage>
</organism>
<protein>
    <submittedName>
        <fullName evidence="2">Uncharacterized protein</fullName>
    </submittedName>
</protein>
<dbReference type="EMBL" id="SDEE01000462">
    <property type="protein sequence ID" value="RXW16217.1"/>
    <property type="molecule type" value="Genomic_DNA"/>
</dbReference>
<accession>A0A4Q2D9H0</accession>
<keyword evidence="3" id="KW-1185">Reference proteome</keyword>
<dbReference type="Proteomes" id="UP000290288">
    <property type="component" value="Unassembled WGS sequence"/>
</dbReference>
<name>A0A4Q2D9H0_9AGAR</name>
<comment type="caution">
    <text evidence="2">The sequence shown here is derived from an EMBL/GenBank/DDBJ whole genome shotgun (WGS) entry which is preliminary data.</text>
</comment>
<proteinExistence type="predicted"/>